<evidence type="ECO:0000256" key="5">
    <source>
        <dbReference type="PIRSR" id="PIRSR000097-2"/>
    </source>
</evidence>
<evidence type="ECO:0000256" key="1">
    <source>
        <dbReference type="ARBA" id="ARBA00007905"/>
    </source>
</evidence>
<dbReference type="InterPro" id="IPR020471">
    <property type="entry name" value="AKR"/>
</dbReference>
<dbReference type="InterPro" id="IPR023210">
    <property type="entry name" value="NADP_OxRdtase_dom"/>
</dbReference>
<dbReference type="EMBL" id="DWVP01000005">
    <property type="protein sequence ID" value="HJC84606.1"/>
    <property type="molecule type" value="Genomic_DNA"/>
</dbReference>
<dbReference type="AlphaFoldDB" id="A0A9D2QDT7"/>
<dbReference type="Gene3D" id="3.20.20.100">
    <property type="entry name" value="NADP-dependent oxidoreductase domain"/>
    <property type="match status" value="1"/>
</dbReference>
<feature type="binding site" evidence="5">
    <location>
        <position position="121"/>
    </location>
    <ligand>
        <name>substrate</name>
    </ligand>
</feature>
<dbReference type="Pfam" id="PF00248">
    <property type="entry name" value="Aldo_ket_red"/>
    <property type="match status" value="1"/>
</dbReference>
<evidence type="ECO:0000256" key="4">
    <source>
        <dbReference type="PIRSR" id="PIRSR000097-1"/>
    </source>
</evidence>
<evidence type="ECO:0000313" key="10">
    <source>
        <dbReference type="Proteomes" id="UP000823858"/>
    </source>
</evidence>
<evidence type="ECO:0000313" key="9">
    <source>
        <dbReference type="EMBL" id="HJC84606.1"/>
    </source>
</evidence>
<evidence type="ECO:0000256" key="3">
    <source>
        <dbReference type="ARBA" id="ARBA00023002"/>
    </source>
</evidence>
<keyword evidence="3" id="KW-0560">Oxidoreductase</keyword>
<accession>A0A9D2QDT7</accession>
<dbReference type="Proteomes" id="UP000823858">
    <property type="component" value="Unassembled WGS sequence"/>
</dbReference>
<dbReference type="PANTHER" id="PTHR43827">
    <property type="entry name" value="2,5-DIKETO-D-GLUCONIC ACID REDUCTASE"/>
    <property type="match status" value="1"/>
</dbReference>
<comment type="similarity">
    <text evidence="1">Belongs to the aldo/keto reductase family.</text>
</comment>
<reference evidence="9" key="2">
    <citation type="submission" date="2021-04" db="EMBL/GenBank/DDBJ databases">
        <authorList>
            <person name="Gilroy R."/>
        </authorList>
    </citation>
    <scope>NUCLEOTIDE SEQUENCE</scope>
    <source>
        <strain evidence="9">ChiHjej13B12-4958</strain>
    </source>
</reference>
<dbReference type="FunFam" id="3.20.20.100:FF:000015">
    <property type="entry name" value="Oxidoreductase, aldo/keto reductase family"/>
    <property type="match status" value="1"/>
</dbReference>
<feature type="domain" description="NADP-dependent oxidoreductase" evidence="8">
    <location>
        <begin position="26"/>
        <end position="272"/>
    </location>
</feature>
<evidence type="ECO:0000256" key="6">
    <source>
        <dbReference type="PIRSR" id="PIRSR000097-3"/>
    </source>
</evidence>
<dbReference type="GO" id="GO:0016616">
    <property type="term" value="F:oxidoreductase activity, acting on the CH-OH group of donors, NAD or NADP as acceptor"/>
    <property type="evidence" value="ECO:0007669"/>
    <property type="project" value="UniProtKB-ARBA"/>
</dbReference>
<evidence type="ECO:0000259" key="8">
    <source>
        <dbReference type="Pfam" id="PF00248"/>
    </source>
</evidence>
<protein>
    <submittedName>
        <fullName evidence="9">Aldo/keto reductase</fullName>
    </submittedName>
</protein>
<sequence length="291" mass="31632">MTDTTGTTDFKTNPITLNDGHEIPQLGLGVWELSPEDAYSSVRAAITAGARHIDTAAIYGNEKDVGRAVADAIADGEVTREDLYITTKLWNSDQGFDSAKKAIETSLGNLGLDYVDLYLIHWPSAHEERYVDSWKALIDLRTAGKTRSIGVANFYPEVLDAITEATGVVPAINQIELHPGLSQRAQRADDSKRGIVTQSWTPLGRGLLDHPVIAGIAETHGVTPAQVIIRWHLQQGIVVFPRSSKPERVRENLDVDGFELTTADIDAITALDDDETAAGRVGADPRDTPEN</sequence>
<keyword evidence="2" id="KW-0521">NADP</keyword>
<dbReference type="PRINTS" id="PR00069">
    <property type="entry name" value="ALDKETRDTASE"/>
</dbReference>
<comment type="caution">
    <text evidence="9">The sequence shown here is derived from an EMBL/GenBank/DDBJ whole genome shotgun (WGS) entry which is preliminary data.</text>
</comment>
<dbReference type="PIRSF" id="PIRSF000097">
    <property type="entry name" value="AKR"/>
    <property type="match status" value="1"/>
</dbReference>
<proteinExistence type="inferred from homology"/>
<evidence type="ECO:0000256" key="2">
    <source>
        <dbReference type="ARBA" id="ARBA00022857"/>
    </source>
</evidence>
<organism evidence="9 10">
    <name type="scientific">Candidatus Corynebacterium faecigallinarum</name>
    <dbReference type="NCBI Taxonomy" id="2838528"/>
    <lineage>
        <taxon>Bacteria</taxon>
        <taxon>Bacillati</taxon>
        <taxon>Actinomycetota</taxon>
        <taxon>Actinomycetes</taxon>
        <taxon>Mycobacteriales</taxon>
        <taxon>Corynebacteriaceae</taxon>
        <taxon>Corynebacterium</taxon>
    </lineage>
</organism>
<feature type="region of interest" description="Disordered" evidence="7">
    <location>
        <begin position="271"/>
        <end position="291"/>
    </location>
</feature>
<evidence type="ECO:0000256" key="7">
    <source>
        <dbReference type="SAM" id="MobiDB-lite"/>
    </source>
</evidence>
<dbReference type="PANTHER" id="PTHR43827:SF3">
    <property type="entry name" value="NADP-DEPENDENT OXIDOREDUCTASE DOMAIN-CONTAINING PROTEIN"/>
    <property type="match status" value="1"/>
</dbReference>
<feature type="site" description="Lowers pKa of active site Tyr" evidence="6">
    <location>
        <position position="88"/>
    </location>
</feature>
<reference evidence="9" key="1">
    <citation type="journal article" date="2021" name="PeerJ">
        <title>Extensive microbial diversity within the chicken gut microbiome revealed by metagenomics and culture.</title>
        <authorList>
            <person name="Gilroy R."/>
            <person name="Ravi A."/>
            <person name="Getino M."/>
            <person name="Pursley I."/>
            <person name="Horton D.L."/>
            <person name="Alikhan N.F."/>
            <person name="Baker D."/>
            <person name="Gharbi K."/>
            <person name="Hall N."/>
            <person name="Watson M."/>
            <person name="Adriaenssens E.M."/>
            <person name="Foster-Nyarko E."/>
            <person name="Jarju S."/>
            <person name="Secka A."/>
            <person name="Antonio M."/>
            <person name="Oren A."/>
            <person name="Chaudhuri R.R."/>
            <person name="La Ragione R."/>
            <person name="Hildebrand F."/>
            <person name="Pallen M.J."/>
        </authorList>
    </citation>
    <scope>NUCLEOTIDE SEQUENCE</scope>
    <source>
        <strain evidence="9">ChiHjej13B12-4958</strain>
    </source>
</reference>
<name>A0A9D2QDT7_9CORY</name>
<dbReference type="InterPro" id="IPR036812">
    <property type="entry name" value="NAD(P)_OxRdtase_dom_sf"/>
</dbReference>
<gene>
    <name evidence="9" type="ORF">H9751_03485</name>
</gene>
<dbReference type="SUPFAM" id="SSF51430">
    <property type="entry name" value="NAD(P)-linked oxidoreductase"/>
    <property type="match status" value="1"/>
</dbReference>
<feature type="active site" description="Proton donor" evidence="4">
    <location>
        <position position="59"/>
    </location>
</feature>